<feature type="domain" description="ATP-cone" evidence="8">
    <location>
        <begin position="50"/>
        <end position="140"/>
    </location>
</feature>
<dbReference type="HOGENOM" id="CLU_108412_1_0_11"/>
<dbReference type="PANTHER" id="PTHR30455">
    <property type="entry name" value="TRANSCRIPTIONAL REPRESSOR NRDR"/>
    <property type="match status" value="1"/>
</dbReference>
<dbReference type="PATRIC" id="fig|518635.7.peg.1168"/>
<evidence type="ECO:0000256" key="2">
    <source>
        <dbReference type="ARBA" id="ARBA00022741"/>
    </source>
</evidence>
<evidence type="ECO:0000256" key="7">
    <source>
        <dbReference type="HAMAP-Rule" id="MF_00440"/>
    </source>
</evidence>
<dbReference type="InterPro" id="IPR005144">
    <property type="entry name" value="ATP-cone_dom"/>
</dbReference>
<evidence type="ECO:0000256" key="1">
    <source>
        <dbReference type="ARBA" id="ARBA00022491"/>
    </source>
</evidence>
<comment type="cofactor">
    <cofactor evidence="7">
        <name>Zn(2+)</name>
        <dbReference type="ChEBI" id="CHEBI:29105"/>
    </cofactor>
    <text evidence="7">Binds 1 zinc ion.</text>
</comment>
<evidence type="ECO:0000256" key="3">
    <source>
        <dbReference type="ARBA" id="ARBA00022840"/>
    </source>
</evidence>
<comment type="function">
    <text evidence="7">Negatively regulates transcription of bacterial ribonucleotide reductase nrd genes and operons by binding to NrdR-boxes.</text>
</comment>
<evidence type="ECO:0000313" key="10">
    <source>
        <dbReference type="Proteomes" id="UP000006408"/>
    </source>
</evidence>
<keyword evidence="5 7" id="KW-0238">DNA-binding</keyword>
<evidence type="ECO:0000259" key="8">
    <source>
        <dbReference type="PROSITE" id="PS51161"/>
    </source>
</evidence>
<proteinExistence type="inferred from homology"/>
<comment type="caution">
    <text evidence="9">The sequence shown here is derived from an EMBL/GenBank/DDBJ whole genome shotgun (WGS) entry which is preliminary data.</text>
</comment>
<keyword evidence="7" id="KW-0862">Zinc</keyword>
<sequence length="157" mass="17930">MVGVMHCPYCHHSETKVIETRVSEDGYSIRRRRLCLHCNRRFTTLETTTLLVEKRSGSLEPFNRDKVISGVRKACQGRPVQESDLKKLGQRVEEDLRSAGQAQVTSAEVGKAILKPLRDLDEVAYMRFASVYQNFENLEDFQKAINELRNGGEDQEA</sequence>
<keyword evidence="6 7" id="KW-0804">Transcription</keyword>
<protein>
    <recommendedName>
        <fullName evidence="7">Transcriptional repressor NrdR</fullName>
    </recommendedName>
</protein>
<evidence type="ECO:0000256" key="5">
    <source>
        <dbReference type="ARBA" id="ARBA00023125"/>
    </source>
</evidence>
<dbReference type="Pfam" id="PF22811">
    <property type="entry name" value="Zn_ribbon_NrdR"/>
    <property type="match status" value="1"/>
</dbReference>
<name>C4FG14_9BIFI</name>
<dbReference type="NCBIfam" id="TIGR00244">
    <property type="entry name" value="transcriptional regulator NrdR"/>
    <property type="match status" value="1"/>
</dbReference>
<dbReference type="EMBL" id="ABYS02000009">
    <property type="protein sequence ID" value="EEP20710.1"/>
    <property type="molecule type" value="Genomic_DNA"/>
</dbReference>
<dbReference type="HAMAP" id="MF_00440">
    <property type="entry name" value="NrdR"/>
    <property type="match status" value="1"/>
</dbReference>
<dbReference type="InterPro" id="IPR055173">
    <property type="entry name" value="NrdR-like_N"/>
</dbReference>
<evidence type="ECO:0000256" key="6">
    <source>
        <dbReference type="ARBA" id="ARBA00023163"/>
    </source>
</evidence>
<accession>C4FG14</accession>
<evidence type="ECO:0000256" key="4">
    <source>
        <dbReference type="ARBA" id="ARBA00023015"/>
    </source>
</evidence>
<dbReference type="GO" id="GO:0008270">
    <property type="term" value="F:zinc ion binding"/>
    <property type="evidence" value="ECO:0007669"/>
    <property type="project" value="UniProtKB-UniRule"/>
</dbReference>
<dbReference type="Proteomes" id="UP000006408">
    <property type="component" value="Unassembled WGS sequence"/>
</dbReference>
<keyword evidence="2 7" id="KW-0547">Nucleotide-binding</keyword>
<comment type="similarity">
    <text evidence="7">Belongs to the NrdR family.</text>
</comment>
<keyword evidence="1 7" id="KW-0678">Repressor</keyword>
<organism evidence="9 10">
    <name type="scientific">Bifidobacterium angulatum DSM 20098 = JCM 7096</name>
    <dbReference type="NCBI Taxonomy" id="518635"/>
    <lineage>
        <taxon>Bacteria</taxon>
        <taxon>Bacillati</taxon>
        <taxon>Actinomycetota</taxon>
        <taxon>Actinomycetes</taxon>
        <taxon>Bifidobacteriales</taxon>
        <taxon>Bifidobacteriaceae</taxon>
        <taxon>Bifidobacterium</taxon>
    </lineage>
</organism>
<dbReference type="PROSITE" id="PS51161">
    <property type="entry name" value="ATP_CONE"/>
    <property type="match status" value="1"/>
</dbReference>
<dbReference type="GO" id="GO:0045892">
    <property type="term" value="P:negative regulation of DNA-templated transcription"/>
    <property type="evidence" value="ECO:0007669"/>
    <property type="project" value="UniProtKB-UniRule"/>
</dbReference>
<dbReference type="PANTHER" id="PTHR30455:SF2">
    <property type="entry name" value="TRANSCRIPTIONAL REPRESSOR NRDR"/>
    <property type="match status" value="1"/>
</dbReference>
<gene>
    <name evidence="7 9" type="primary">nrdR</name>
    <name evidence="9" type="ORF">BIFANG_03279</name>
</gene>
<keyword evidence="7" id="KW-0479">Metal-binding</keyword>
<dbReference type="InterPro" id="IPR003796">
    <property type="entry name" value="RNR_NrdR-like"/>
</dbReference>
<dbReference type="Pfam" id="PF03477">
    <property type="entry name" value="ATP-cone"/>
    <property type="match status" value="1"/>
</dbReference>
<dbReference type="AlphaFoldDB" id="C4FG14"/>
<keyword evidence="4 7" id="KW-0805">Transcription regulation</keyword>
<dbReference type="GO" id="GO:0003677">
    <property type="term" value="F:DNA binding"/>
    <property type="evidence" value="ECO:0007669"/>
    <property type="project" value="UniProtKB-KW"/>
</dbReference>
<dbReference type="GO" id="GO:0005524">
    <property type="term" value="F:ATP binding"/>
    <property type="evidence" value="ECO:0007669"/>
    <property type="project" value="UniProtKB-UniRule"/>
</dbReference>
<keyword evidence="7" id="KW-0863">Zinc-finger</keyword>
<keyword evidence="3 7" id="KW-0067">ATP-binding</keyword>
<reference evidence="9" key="1">
    <citation type="submission" date="2009-04" db="EMBL/GenBank/DDBJ databases">
        <authorList>
            <person name="Weinstock G."/>
            <person name="Sodergren E."/>
            <person name="Clifton S."/>
            <person name="Fulton L."/>
            <person name="Fulton B."/>
            <person name="Courtney L."/>
            <person name="Fronick C."/>
            <person name="Harrison M."/>
            <person name="Strong C."/>
            <person name="Farmer C."/>
            <person name="Delahaunty K."/>
            <person name="Markovic C."/>
            <person name="Hall O."/>
            <person name="Minx P."/>
            <person name="Tomlinson C."/>
            <person name="Mitreva M."/>
            <person name="Nelson J."/>
            <person name="Hou S."/>
            <person name="Wollam A."/>
            <person name="Pepin K.H."/>
            <person name="Johnson M."/>
            <person name="Bhonagiri V."/>
            <person name="Nash W.E."/>
            <person name="Warren W."/>
            <person name="Chinwalla A."/>
            <person name="Mardis E.R."/>
            <person name="Wilson R.K."/>
        </authorList>
    </citation>
    <scope>NUCLEOTIDE SEQUENCE [LARGE SCALE GENOMIC DNA]</scope>
    <source>
        <strain evidence="9">DSM 20098</strain>
    </source>
</reference>
<feature type="zinc finger region" evidence="7">
    <location>
        <begin position="7"/>
        <end position="38"/>
    </location>
</feature>
<evidence type="ECO:0000313" key="9">
    <source>
        <dbReference type="EMBL" id="EEP20710.1"/>
    </source>
</evidence>
<dbReference type="STRING" id="1683.Bang102_008005"/>
<dbReference type="eggNOG" id="COG1327">
    <property type="taxonomic scope" value="Bacteria"/>
</dbReference>
<keyword evidence="10" id="KW-1185">Reference proteome</keyword>